<dbReference type="Gene3D" id="1.10.150.20">
    <property type="entry name" value="5' to 3' exonuclease, C-terminal subdomain"/>
    <property type="match status" value="1"/>
</dbReference>
<dbReference type="InterPro" id="IPR006085">
    <property type="entry name" value="XPG_DNA_repair_N"/>
</dbReference>
<dbReference type="GO" id="GO:0017108">
    <property type="term" value="F:5'-flap endonuclease activity"/>
    <property type="evidence" value="ECO:0007669"/>
    <property type="project" value="TreeGrafter"/>
</dbReference>
<feature type="region of interest" description="Disordered" evidence="13">
    <location>
        <begin position="438"/>
        <end position="527"/>
    </location>
</feature>
<keyword evidence="6" id="KW-0227">DNA damage</keyword>
<dbReference type="GO" id="GO:0005634">
    <property type="term" value="C:nucleus"/>
    <property type="evidence" value="ECO:0007669"/>
    <property type="project" value="UniProtKB-SubCell"/>
</dbReference>
<dbReference type="InterPro" id="IPR019974">
    <property type="entry name" value="XPG_CS"/>
</dbReference>
<evidence type="ECO:0000256" key="5">
    <source>
        <dbReference type="ARBA" id="ARBA00022723"/>
    </source>
</evidence>
<reference evidence="16" key="1">
    <citation type="submission" date="2013-12" db="EMBL/GenBank/DDBJ databases">
        <title>The Genome Sequence of Aphanomyces astaci APO3.</title>
        <authorList>
            <consortium name="The Broad Institute Genomics Platform"/>
            <person name="Russ C."/>
            <person name="Tyler B."/>
            <person name="van West P."/>
            <person name="Dieguez-Uribeondo J."/>
            <person name="Young S.K."/>
            <person name="Zeng Q."/>
            <person name="Gargeya S."/>
            <person name="Fitzgerald M."/>
            <person name="Abouelleil A."/>
            <person name="Alvarado L."/>
            <person name="Chapman S.B."/>
            <person name="Gainer-Dewar J."/>
            <person name="Goldberg J."/>
            <person name="Griggs A."/>
            <person name="Gujja S."/>
            <person name="Hansen M."/>
            <person name="Howarth C."/>
            <person name="Imamovic A."/>
            <person name="Ireland A."/>
            <person name="Larimer J."/>
            <person name="McCowan C."/>
            <person name="Murphy C."/>
            <person name="Pearson M."/>
            <person name="Poon T.W."/>
            <person name="Priest M."/>
            <person name="Roberts A."/>
            <person name="Saif S."/>
            <person name="Shea T."/>
            <person name="Sykes S."/>
            <person name="Wortman J."/>
            <person name="Nusbaum C."/>
            <person name="Birren B."/>
        </authorList>
    </citation>
    <scope>NUCLEOTIDE SEQUENCE [LARGE SCALE GENOMIC DNA]</scope>
    <source>
        <strain evidence="16">APO3</strain>
    </source>
</reference>
<dbReference type="GO" id="GO:0046872">
    <property type="term" value="F:metal ion binding"/>
    <property type="evidence" value="ECO:0007669"/>
    <property type="project" value="UniProtKB-KW"/>
</dbReference>
<dbReference type="Gene3D" id="3.40.50.1010">
    <property type="entry name" value="5'-nuclease"/>
    <property type="match status" value="1"/>
</dbReference>
<dbReference type="VEuPathDB" id="FungiDB:H257_01750"/>
<evidence type="ECO:0000259" key="14">
    <source>
        <dbReference type="SMART" id="SM00484"/>
    </source>
</evidence>
<feature type="region of interest" description="Disordered" evidence="13">
    <location>
        <begin position="397"/>
        <end position="421"/>
    </location>
</feature>
<dbReference type="RefSeq" id="XP_009823404.1">
    <property type="nucleotide sequence ID" value="XM_009825102.1"/>
</dbReference>
<keyword evidence="3" id="KW-0597">Phosphoprotein</keyword>
<feature type="compositionally biased region" description="Low complexity" evidence="13">
    <location>
        <begin position="498"/>
        <end position="517"/>
    </location>
</feature>
<dbReference type="PANTHER" id="PTHR11081:SF65">
    <property type="entry name" value="DNA DAMAGE-INDUCIBLE PROTEIN DIN7-RELATED"/>
    <property type="match status" value="1"/>
</dbReference>
<dbReference type="SMART" id="SM00484">
    <property type="entry name" value="XPGI"/>
    <property type="match status" value="1"/>
</dbReference>
<evidence type="ECO:0000259" key="15">
    <source>
        <dbReference type="SMART" id="SM00485"/>
    </source>
</evidence>
<dbReference type="STRING" id="112090.W4H3P1"/>
<keyword evidence="11" id="KW-0539">Nucleus</keyword>
<keyword evidence="10" id="KW-0234">DNA repair</keyword>
<dbReference type="PANTHER" id="PTHR11081">
    <property type="entry name" value="FLAP ENDONUCLEASE FAMILY MEMBER"/>
    <property type="match status" value="1"/>
</dbReference>
<gene>
    <name evidence="16" type="ORF">H257_01750</name>
</gene>
<keyword evidence="9" id="KW-0496">Mitochondrion</keyword>
<evidence type="ECO:0000256" key="6">
    <source>
        <dbReference type="ARBA" id="ARBA00022763"/>
    </source>
</evidence>
<feature type="repeat" description="TPR" evidence="12">
    <location>
        <begin position="96"/>
        <end position="129"/>
    </location>
</feature>
<comment type="subcellular location">
    <subcellularLocation>
        <location evidence="2">Nucleus</location>
    </subcellularLocation>
</comment>
<dbReference type="SMART" id="SM00485">
    <property type="entry name" value="XPGN"/>
    <property type="match status" value="1"/>
</dbReference>
<evidence type="ECO:0000256" key="4">
    <source>
        <dbReference type="ARBA" id="ARBA00022722"/>
    </source>
</evidence>
<dbReference type="CDD" id="cd09901">
    <property type="entry name" value="H3TH_FEN1-like"/>
    <property type="match status" value="1"/>
</dbReference>
<keyword evidence="8" id="KW-0460">Magnesium</keyword>
<keyword evidence="7" id="KW-0378">Hydrolase</keyword>
<evidence type="ECO:0000256" key="12">
    <source>
        <dbReference type="PROSITE-ProRule" id="PRU00339"/>
    </source>
</evidence>
<dbReference type="Pfam" id="PF00752">
    <property type="entry name" value="XPG_N"/>
    <property type="match status" value="1"/>
</dbReference>
<dbReference type="SUPFAM" id="SSF88723">
    <property type="entry name" value="PIN domain-like"/>
    <property type="match status" value="1"/>
</dbReference>
<dbReference type="EMBL" id="KI913116">
    <property type="protein sequence ID" value="ETV86605.1"/>
    <property type="molecule type" value="Genomic_DNA"/>
</dbReference>
<dbReference type="FunFam" id="3.40.50.1010:FF:000002">
    <property type="entry name" value="Exonuclease 1, putative"/>
    <property type="match status" value="1"/>
</dbReference>
<dbReference type="GO" id="GO:0006281">
    <property type="term" value="P:DNA repair"/>
    <property type="evidence" value="ECO:0007669"/>
    <property type="project" value="UniProtKB-KW"/>
</dbReference>
<dbReference type="PROSITE" id="PS00841">
    <property type="entry name" value="XPG_1"/>
    <property type="match status" value="1"/>
</dbReference>
<evidence type="ECO:0000313" key="16">
    <source>
        <dbReference type="EMBL" id="ETV86605.1"/>
    </source>
</evidence>
<dbReference type="Pfam" id="PF00867">
    <property type="entry name" value="XPG_I"/>
    <property type="match status" value="1"/>
</dbReference>
<dbReference type="PROSITE" id="PS50005">
    <property type="entry name" value="TPR"/>
    <property type="match status" value="1"/>
</dbReference>
<dbReference type="FunFam" id="1.10.150.20:FF:000011">
    <property type="entry name" value="exonuclease 1"/>
    <property type="match status" value="1"/>
</dbReference>
<dbReference type="InterPro" id="IPR019734">
    <property type="entry name" value="TPR_rpt"/>
</dbReference>
<dbReference type="CDD" id="cd09857">
    <property type="entry name" value="PIN_EXO1"/>
    <property type="match status" value="1"/>
</dbReference>
<dbReference type="OrthoDB" id="26491at2759"/>
<dbReference type="SUPFAM" id="SSF47807">
    <property type="entry name" value="5' to 3' exonuclease, C-terminal subdomain"/>
    <property type="match status" value="1"/>
</dbReference>
<evidence type="ECO:0000256" key="8">
    <source>
        <dbReference type="ARBA" id="ARBA00022842"/>
    </source>
</evidence>
<feature type="domain" description="XPG-I" evidence="14">
    <location>
        <begin position="138"/>
        <end position="208"/>
    </location>
</feature>
<sequence length="527" mass="57749">MGISNLLPQLKSITKSTTLHAYKGKTVAVDGYVWLHRGAYSCSQELCLGLDTDRYVGYFMERVGLLIKCGIIPYIVFDGGYLPMKKLKEDERRLSREKHREAGLAYLKANKLDLARQSFVKAVDVSPSMAHRVIQRLQETGVKYIVAPYEADAQMAYLVRTGAVDAVISEDSDCLPYGCHHVLFKMDTPGNVEVIQAAHLALNTTLSFVGFTDDMFLDMCILSGCDYVASIPGLGVKKSHGLMLRYGSYQKVVRALRLEGKLPITKTYEADVARARLTFRHQRVYDPVSQTLTHVTPLPASLDGQDTDFLGPIISTVLARGIAEGHIDPITGKPFLLHPAVTLATPSKALEYPVDDADAAPLLHTPPTSHVQDRPDKENAFTRLLQAGSLMPRSTISKRKLPAAAASTKRRQALHPVNQPHANVTNTLFQPRSRYFFGTPPSPAPEPVAAPSIKPCMSSRPLKSAGLEEAHPPSLSTVPSQLDHGITSSQESRQDGMTAARSRASPPTTATPTTIAAFSRFRFHQQT</sequence>
<evidence type="ECO:0000256" key="9">
    <source>
        <dbReference type="ARBA" id="ARBA00023128"/>
    </source>
</evidence>
<evidence type="ECO:0000256" key="2">
    <source>
        <dbReference type="ARBA" id="ARBA00004123"/>
    </source>
</evidence>
<evidence type="ECO:0000256" key="3">
    <source>
        <dbReference type="ARBA" id="ARBA00022553"/>
    </source>
</evidence>
<dbReference type="InterPro" id="IPR006084">
    <property type="entry name" value="XPG/Rad2"/>
</dbReference>
<evidence type="ECO:0000256" key="1">
    <source>
        <dbReference type="ARBA" id="ARBA00001946"/>
    </source>
</evidence>
<accession>W4H3P1</accession>
<dbReference type="InterPro" id="IPR036279">
    <property type="entry name" value="5-3_exonuclease_C_sf"/>
</dbReference>
<evidence type="ECO:0000256" key="13">
    <source>
        <dbReference type="SAM" id="MobiDB-lite"/>
    </source>
</evidence>
<dbReference type="AlphaFoldDB" id="W4H3P1"/>
<dbReference type="InterPro" id="IPR029060">
    <property type="entry name" value="PIN-like_dom_sf"/>
</dbReference>
<keyword evidence="12" id="KW-0802">TPR repeat</keyword>
<evidence type="ECO:0000256" key="7">
    <source>
        <dbReference type="ARBA" id="ARBA00022801"/>
    </source>
</evidence>
<name>W4H3P1_APHAT</name>
<dbReference type="InterPro" id="IPR044752">
    <property type="entry name" value="PIN-like_EXO1"/>
</dbReference>
<feature type="domain" description="XPG N-terminal" evidence="15">
    <location>
        <begin position="1"/>
        <end position="99"/>
    </location>
</feature>
<comment type="cofactor">
    <cofactor evidence="1">
        <name>Mg(2+)</name>
        <dbReference type="ChEBI" id="CHEBI:18420"/>
    </cofactor>
</comment>
<protein>
    <submittedName>
        <fullName evidence="16">Uncharacterized protein</fullName>
    </submittedName>
</protein>
<proteinExistence type="predicted"/>
<organism evidence="16">
    <name type="scientific">Aphanomyces astaci</name>
    <name type="common">Crayfish plague agent</name>
    <dbReference type="NCBI Taxonomy" id="112090"/>
    <lineage>
        <taxon>Eukaryota</taxon>
        <taxon>Sar</taxon>
        <taxon>Stramenopiles</taxon>
        <taxon>Oomycota</taxon>
        <taxon>Saprolegniomycetes</taxon>
        <taxon>Saprolegniales</taxon>
        <taxon>Verrucalvaceae</taxon>
        <taxon>Aphanomyces</taxon>
    </lineage>
</organism>
<evidence type="ECO:0000256" key="11">
    <source>
        <dbReference type="ARBA" id="ARBA00023242"/>
    </source>
</evidence>
<feature type="compositionally biased region" description="Polar residues" evidence="13">
    <location>
        <begin position="474"/>
        <end position="491"/>
    </location>
</feature>
<dbReference type="PRINTS" id="PR00853">
    <property type="entry name" value="XPGRADSUPER"/>
</dbReference>
<dbReference type="InterPro" id="IPR006086">
    <property type="entry name" value="XPG-I_dom"/>
</dbReference>
<keyword evidence="4" id="KW-0540">Nuclease</keyword>
<dbReference type="GeneID" id="20803746"/>
<evidence type="ECO:0000256" key="10">
    <source>
        <dbReference type="ARBA" id="ARBA00023204"/>
    </source>
</evidence>
<keyword evidence="5" id="KW-0479">Metal-binding</keyword>